<protein>
    <submittedName>
        <fullName evidence="2">Uncharacterized protein</fullName>
    </submittedName>
</protein>
<evidence type="ECO:0000313" key="2">
    <source>
        <dbReference type="EMBL" id="PWQ96147.1"/>
    </source>
</evidence>
<proteinExistence type="predicted"/>
<feature type="chain" id="PRO_5016425735" evidence="1">
    <location>
        <begin position="22"/>
        <end position="245"/>
    </location>
</feature>
<reference evidence="2 3" key="1">
    <citation type="submission" date="2018-05" db="EMBL/GenBank/DDBJ databases">
        <title>Leucothrix arctica sp. nov., isolated from Arctic seawater.</title>
        <authorList>
            <person name="Choi A."/>
            <person name="Baek K."/>
        </authorList>
    </citation>
    <scope>NUCLEOTIDE SEQUENCE [LARGE SCALE GENOMIC DNA]</scope>
    <source>
        <strain evidence="2 3">IMCC9719</strain>
    </source>
</reference>
<sequence>MKVISFLIFLFVLSFSNSLYASEIGACEVLNPQAKVSEKIAAEVAGSASTLFKLGAIDGNVKLSLDKETTNIFEKHKDANKTVIKAKLIYLYCRVIEGSDSLSDLDKLNAIRKLFTENDDIDLPEGSQSRVVYNEVEFTVKSCTQKAKSIKCKFTVKNTSSDKKITLDARSFLIDAEGDQYNVDKIKYGRIINEKYPIKLLVKGVLVRSEMTFSDVISSGDIVPLFRVALSSSTYVEFRSVPLVR</sequence>
<dbReference type="AlphaFoldDB" id="A0A317CCP0"/>
<keyword evidence="3" id="KW-1185">Reference proteome</keyword>
<keyword evidence="1" id="KW-0732">Signal</keyword>
<comment type="caution">
    <text evidence="2">The sequence shown here is derived from an EMBL/GenBank/DDBJ whole genome shotgun (WGS) entry which is preliminary data.</text>
</comment>
<dbReference type="Proteomes" id="UP000245506">
    <property type="component" value="Unassembled WGS sequence"/>
</dbReference>
<feature type="signal peptide" evidence="1">
    <location>
        <begin position="1"/>
        <end position="21"/>
    </location>
</feature>
<evidence type="ECO:0000256" key="1">
    <source>
        <dbReference type="SAM" id="SignalP"/>
    </source>
</evidence>
<accession>A0A317CCP0</accession>
<dbReference type="EMBL" id="QGKL01000029">
    <property type="protein sequence ID" value="PWQ96147.1"/>
    <property type="molecule type" value="Genomic_DNA"/>
</dbReference>
<dbReference type="RefSeq" id="WP_109823119.1">
    <property type="nucleotide sequence ID" value="NZ_QGKL01000029.1"/>
</dbReference>
<name>A0A317CCP0_9GAMM</name>
<organism evidence="2 3">
    <name type="scientific">Leucothrix arctica</name>
    <dbReference type="NCBI Taxonomy" id="1481894"/>
    <lineage>
        <taxon>Bacteria</taxon>
        <taxon>Pseudomonadati</taxon>
        <taxon>Pseudomonadota</taxon>
        <taxon>Gammaproteobacteria</taxon>
        <taxon>Thiotrichales</taxon>
        <taxon>Thiotrichaceae</taxon>
        <taxon>Leucothrix</taxon>
    </lineage>
</organism>
<gene>
    <name evidence="2" type="ORF">DKT75_09120</name>
</gene>
<evidence type="ECO:0000313" key="3">
    <source>
        <dbReference type="Proteomes" id="UP000245506"/>
    </source>
</evidence>